<organism evidence="1 2">
    <name type="scientific">Ceratopteris richardii</name>
    <name type="common">Triangle waterfern</name>
    <dbReference type="NCBI Taxonomy" id="49495"/>
    <lineage>
        <taxon>Eukaryota</taxon>
        <taxon>Viridiplantae</taxon>
        <taxon>Streptophyta</taxon>
        <taxon>Embryophyta</taxon>
        <taxon>Tracheophyta</taxon>
        <taxon>Polypodiopsida</taxon>
        <taxon>Polypodiidae</taxon>
        <taxon>Polypodiales</taxon>
        <taxon>Pteridineae</taxon>
        <taxon>Pteridaceae</taxon>
        <taxon>Parkerioideae</taxon>
        <taxon>Ceratopteris</taxon>
    </lineage>
</organism>
<proteinExistence type="predicted"/>
<protein>
    <submittedName>
        <fullName evidence="1">Uncharacterized protein</fullName>
    </submittedName>
</protein>
<gene>
    <name evidence="1" type="ORF">KP509_02G025800</name>
</gene>
<comment type="caution">
    <text evidence="1">The sequence shown here is derived from an EMBL/GenBank/DDBJ whole genome shotgun (WGS) entry which is preliminary data.</text>
</comment>
<evidence type="ECO:0000313" key="2">
    <source>
        <dbReference type="Proteomes" id="UP000825935"/>
    </source>
</evidence>
<accession>A0A8T2V423</accession>
<dbReference type="Proteomes" id="UP000825935">
    <property type="component" value="Chromosome 2"/>
</dbReference>
<name>A0A8T2V423_CERRI</name>
<keyword evidence="2" id="KW-1185">Reference proteome</keyword>
<sequence>MTPLTCTEDVKDVANLCCSFMAGRADEGGACSFYLSLSLRSQHIDARYGTRRQVPALANELHRLPSLCQTHTHTQSNVLRPFLQSSPIGRTRKEMGCLLSLRFLLHRRLFKEYFGDVLSLWPPRVDCRLQSADPRKRSMREVSPRRLWWCCMTKTFIIYY</sequence>
<dbReference type="AlphaFoldDB" id="A0A8T2V423"/>
<reference evidence="1" key="1">
    <citation type="submission" date="2021-08" db="EMBL/GenBank/DDBJ databases">
        <title>WGS assembly of Ceratopteris richardii.</title>
        <authorList>
            <person name="Marchant D.B."/>
            <person name="Chen G."/>
            <person name="Jenkins J."/>
            <person name="Shu S."/>
            <person name="Leebens-Mack J."/>
            <person name="Grimwood J."/>
            <person name="Schmutz J."/>
            <person name="Soltis P."/>
            <person name="Soltis D."/>
            <person name="Chen Z.-H."/>
        </authorList>
    </citation>
    <scope>NUCLEOTIDE SEQUENCE</scope>
    <source>
        <strain evidence="1">Whitten #5841</strain>
        <tissue evidence="1">Leaf</tissue>
    </source>
</reference>
<dbReference type="EMBL" id="CM035407">
    <property type="protein sequence ID" value="KAH7443207.1"/>
    <property type="molecule type" value="Genomic_DNA"/>
</dbReference>
<evidence type="ECO:0000313" key="1">
    <source>
        <dbReference type="EMBL" id="KAH7443207.1"/>
    </source>
</evidence>